<evidence type="ECO:0000313" key="2">
    <source>
        <dbReference type="Proteomes" id="UP001303760"/>
    </source>
</evidence>
<dbReference type="InterPro" id="IPR037460">
    <property type="entry name" value="SEST-like"/>
</dbReference>
<accession>A0AAN7C9T4</accession>
<dbReference type="PANTHER" id="PTHR37981">
    <property type="entry name" value="LIPASE 2"/>
    <property type="match status" value="1"/>
</dbReference>
<gene>
    <name evidence="1" type="ORF">C8A03DRAFT_34430</name>
</gene>
<dbReference type="GO" id="GO:0006629">
    <property type="term" value="P:lipid metabolic process"/>
    <property type="evidence" value="ECO:0007669"/>
    <property type="project" value="TreeGrafter"/>
</dbReference>
<keyword evidence="2" id="KW-1185">Reference proteome</keyword>
<dbReference type="InterPro" id="IPR036514">
    <property type="entry name" value="SGNH_hydro_sf"/>
</dbReference>
<reference evidence="1" key="2">
    <citation type="submission" date="2023-05" db="EMBL/GenBank/DDBJ databases">
        <authorList>
            <consortium name="Lawrence Berkeley National Laboratory"/>
            <person name="Steindorff A."/>
            <person name="Hensen N."/>
            <person name="Bonometti L."/>
            <person name="Westerberg I."/>
            <person name="Brannstrom I.O."/>
            <person name="Guillou S."/>
            <person name="Cros-Aarteil S."/>
            <person name="Calhoun S."/>
            <person name="Haridas S."/>
            <person name="Kuo A."/>
            <person name="Mondo S."/>
            <person name="Pangilinan J."/>
            <person name="Riley R."/>
            <person name="Labutti K."/>
            <person name="Andreopoulos B."/>
            <person name="Lipzen A."/>
            <person name="Chen C."/>
            <person name="Yanf M."/>
            <person name="Daum C."/>
            <person name="Ng V."/>
            <person name="Clum A."/>
            <person name="Ohm R."/>
            <person name="Martin F."/>
            <person name="Silar P."/>
            <person name="Natvig D."/>
            <person name="Lalanne C."/>
            <person name="Gautier V."/>
            <person name="Ament-Velasquez S.L."/>
            <person name="Kruys A."/>
            <person name="Hutchinson M.I."/>
            <person name="Powell A.J."/>
            <person name="Barry K."/>
            <person name="Miller A.N."/>
            <person name="Grigoriev I.V."/>
            <person name="Debuchy R."/>
            <person name="Gladieux P."/>
            <person name="Thoren M.H."/>
            <person name="Johannesson H."/>
        </authorList>
    </citation>
    <scope>NUCLEOTIDE SEQUENCE</scope>
    <source>
        <strain evidence="1">CBS 532.94</strain>
    </source>
</reference>
<reference evidence="1" key="1">
    <citation type="journal article" date="2023" name="Mol. Phylogenet. Evol.">
        <title>Genome-scale phylogeny and comparative genomics of the fungal order Sordariales.</title>
        <authorList>
            <person name="Hensen N."/>
            <person name="Bonometti L."/>
            <person name="Westerberg I."/>
            <person name="Brannstrom I.O."/>
            <person name="Guillou S."/>
            <person name="Cros-Aarteil S."/>
            <person name="Calhoun S."/>
            <person name="Haridas S."/>
            <person name="Kuo A."/>
            <person name="Mondo S."/>
            <person name="Pangilinan J."/>
            <person name="Riley R."/>
            <person name="LaButti K."/>
            <person name="Andreopoulos B."/>
            <person name="Lipzen A."/>
            <person name="Chen C."/>
            <person name="Yan M."/>
            <person name="Daum C."/>
            <person name="Ng V."/>
            <person name="Clum A."/>
            <person name="Steindorff A."/>
            <person name="Ohm R.A."/>
            <person name="Martin F."/>
            <person name="Silar P."/>
            <person name="Natvig D.O."/>
            <person name="Lalanne C."/>
            <person name="Gautier V."/>
            <person name="Ament-Velasquez S.L."/>
            <person name="Kruys A."/>
            <person name="Hutchinson M.I."/>
            <person name="Powell A.J."/>
            <person name="Barry K."/>
            <person name="Miller A.N."/>
            <person name="Grigoriev I.V."/>
            <person name="Debuchy R."/>
            <person name="Gladieux P."/>
            <person name="Hiltunen Thoren M."/>
            <person name="Johannesson H."/>
        </authorList>
    </citation>
    <scope>NUCLEOTIDE SEQUENCE</scope>
    <source>
        <strain evidence="1">CBS 532.94</strain>
    </source>
</reference>
<dbReference type="Gene3D" id="3.40.50.1110">
    <property type="entry name" value="SGNH hydrolase"/>
    <property type="match status" value="2"/>
</dbReference>
<name>A0AAN7C9T4_9PEZI</name>
<evidence type="ECO:0000313" key="1">
    <source>
        <dbReference type="EMBL" id="KAK4237627.1"/>
    </source>
</evidence>
<organism evidence="1 2">
    <name type="scientific">Achaetomium macrosporum</name>
    <dbReference type="NCBI Taxonomy" id="79813"/>
    <lineage>
        <taxon>Eukaryota</taxon>
        <taxon>Fungi</taxon>
        <taxon>Dikarya</taxon>
        <taxon>Ascomycota</taxon>
        <taxon>Pezizomycotina</taxon>
        <taxon>Sordariomycetes</taxon>
        <taxon>Sordariomycetidae</taxon>
        <taxon>Sordariales</taxon>
        <taxon>Chaetomiaceae</taxon>
        <taxon>Achaetomium</taxon>
    </lineage>
</organism>
<evidence type="ECO:0008006" key="3">
    <source>
        <dbReference type="Google" id="ProtNLM"/>
    </source>
</evidence>
<dbReference type="EMBL" id="MU860130">
    <property type="protein sequence ID" value="KAK4237627.1"/>
    <property type="molecule type" value="Genomic_DNA"/>
</dbReference>
<dbReference type="PANTHER" id="PTHR37981:SF1">
    <property type="entry name" value="SGNH HYDROLASE-TYPE ESTERASE DOMAIN-CONTAINING PROTEIN"/>
    <property type="match status" value="1"/>
</dbReference>
<comment type="caution">
    <text evidence="1">The sequence shown here is derived from an EMBL/GenBank/DDBJ whole genome shotgun (WGS) entry which is preliminary data.</text>
</comment>
<dbReference type="Proteomes" id="UP001303760">
    <property type="component" value="Unassembled WGS sequence"/>
</dbReference>
<dbReference type="SUPFAM" id="SSF52266">
    <property type="entry name" value="SGNH hydrolase"/>
    <property type="match status" value="1"/>
</dbReference>
<sequence length="327" mass="36525">MTAWPANRNFFGLGDSYTAGIGADCGDITEDQPPGRKVAGSPRSIFKFYACNGAKTGGVVDRPDPGKNSQVRQMKEYGVFEEFGFSTLSIGGIMDLATVPDFKLFVTGYGRFFNDHTDWCNDKYLFPYKIPFWYRAELTRELRIKANAMTADLNTKIAEVVNNVNQQYINSGSKKRIYYIETDRTYENNRWRDGQYRVAWRDDTFFFNIRSDDLKPHGTVVAGDPSPVIIDIGGINTATCMDEAGDDSRMIRCVAAQQYAENSGDPSDLDVVYLADDGSGATIQIVDSGKFTSSGAILDKWAKAFHPKTYPLANIASRVYQNRIGLR</sequence>
<proteinExistence type="predicted"/>
<protein>
    <recommendedName>
        <fullName evidence="3">SGNH hydrolase-type esterase domain-containing protein</fullName>
    </recommendedName>
</protein>
<dbReference type="GO" id="GO:0016788">
    <property type="term" value="F:hydrolase activity, acting on ester bonds"/>
    <property type="evidence" value="ECO:0007669"/>
    <property type="project" value="InterPro"/>
</dbReference>
<dbReference type="AlphaFoldDB" id="A0AAN7C9T4"/>